<evidence type="ECO:0000256" key="7">
    <source>
        <dbReference type="ARBA" id="ARBA00023125"/>
    </source>
</evidence>
<evidence type="ECO:0000256" key="3">
    <source>
        <dbReference type="ARBA" id="ARBA00022737"/>
    </source>
</evidence>
<dbReference type="InterPro" id="IPR050331">
    <property type="entry name" value="Zinc_finger"/>
</dbReference>
<evidence type="ECO:0000256" key="8">
    <source>
        <dbReference type="ARBA" id="ARBA00023163"/>
    </source>
</evidence>
<gene>
    <name evidence="13" type="primary">LOC114346024</name>
</gene>
<keyword evidence="2" id="KW-0479">Metal-binding</keyword>
<dbReference type="SUPFAM" id="SSF57667">
    <property type="entry name" value="beta-beta-alpha zinc fingers"/>
    <property type="match status" value="6"/>
</dbReference>
<keyword evidence="9" id="KW-0539">Nucleus</keyword>
<dbReference type="FunFam" id="3.30.160.60:FF:000030">
    <property type="entry name" value="Zinc finger protein 628"/>
    <property type="match status" value="1"/>
</dbReference>
<feature type="domain" description="C2H2-type" evidence="12">
    <location>
        <begin position="573"/>
        <end position="600"/>
    </location>
</feature>
<feature type="domain" description="C2H2-type" evidence="12">
    <location>
        <begin position="322"/>
        <end position="350"/>
    </location>
</feature>
<proteinExistence type="predicted"/>
<dbReference type="GO" id="GO:0008270">
    <property type="term" value="F:zinc ion binding"/>
    <property type="evidence" value="ECO:0007669"/>
    <property type="project" value="UniProtKB-KW"/>
</dbReference>
<dbReference type="InterPro" id="IPR013087">
    <property type="entry name" value="Znf_C2H2_type"/>
</dbReference>
<dbReference type="PANTHER" id="PTHR16515:SF49">
    <property type="entry name" value="GASTRULA ZINC FINGER PROTEIN XLCGF49.1-LIKE-RELATED"/>
    <property type="match status" value="1"/>
</dbReference>
<dbReference type="RefSeq" id="XP_028152626.1">
    <property type="nucleotide sequence ID" value="XM_028296825.1"/>
</dbReference>
<feature type="compositionally biased region" description="Polar residues" evidence="11">
    <location>
        <begin position="1"/>
        <end position="10"/>
    </location>
</feature>
<dbReference type="FunFam" id="3.30.160.60:FF:000870">
    <property type="entry name" value="zinc finger protein 197 isoform X1"/>
    <property type="match status" value="1"/>
</dbReference>
<dbReference type="GO" id="GO:0005634">
    <property type="term" value="C:nucleus"/>
    <property type="evidence" value="ECO:0007669"/>
    <property type="project" value="UniProtKB-SubCell"/>
</dbReference>
<evidence type="ECO:0000256" key="11">
    <source>
        <dbReference type="SAM" id="MobiDB-lite"/>
    </source>
</evidence>
<dbReference type="Gene3D" id="3.30.160.60">
    <property type="entry name" value="Classic Zinc Finger"/>
    <property type="match status" value="10"/>
</dbReference>
<feature type="domain" description="C2H2-type" evidence="12">
    <location>
        <begin position="294"/>
        <end position="321"/>
    </location>
</feature>
<evidence type="ECO:0000256" key="5">
    <source>
        <dbReference type="ARBA" id="ARBA00022833"/>
    </source>
</evidence>
<evidence type="ECO:0000313" key="13">
    <source>
        <dbReference type="RefSeq" id="XP_028152626.1"/>
    </source>
</evidence>
<keyword evidence="8" id="KW-0804">Transcription</keyword>
<feature type="domain" description="C2H2-type" evidence="12">
    <location>
        <begin position="378"/>
        <end position="405"/>
    </location>
</feature>
<dbReference type="Pfam" id="PF13894">
    <property type="entry name" value="zf-C2H2_4"/>
    <property type="match status" value="1"/>
</dbReference>
<feature type="domain" description="C2H2-type" evidence="12">
    <location>
        <begin position="196"/>
        <end position="224"/>
    </location>
</feature>
<feature type="domain" description="C2H2-type" evidence="12">
    <location>
        <begin position="406"/>
        <end position="433"/>
    </location>
</feature>
<evidence type="ECO:0000256" key="1">
    <source>
        <dbReference type="ARBA" id="ARBA00004123"/>
    </source>
</evidence>
<dbReference type="AlphaFoldDB" id="A0A6P7GS19"/>
<dbReference type="GO" id="GO:0010468">
    <property type="term" value="P:regulation of gene expression"/>
    <property type="evidence" value="ECO:0007669"/>
    <property type="project" value="TreeGrafter"/>
</dbReference>
<feature type="domain" description="C2H2-type" evidence="12">
    <location>
        <begin position="351"/>
        <end position="378"/>
    </location>
</feature>
<keyword evidence="5" id="KW-0862">Zinc</keyword>
<dbReference type="PANTHER" id="PTHR16515">
    <property type="entry name" value="PR DOMAIN ZINC FINGER PROTEIN"/>
    <property type="match status" value="1"/>
</dbReference>
<sequence>MSLPQEQNRPFSKEQCESKNKMGKDNISLIDGITDVKIKIEEDMEIPYNYSRQLNTSVNSEDFKIGYTESSDQVKSESPEIKQEYKEAGFALDKIKYVDPSNNQSDGFRITKESIKVEIKQEYEQCDLFPEELNIHNAHLNSEVKLEDFVKLEINSKLPKRKIKPANRRKKLQDYSYFTRKWCSWLNLRKNRNRIHSCSLCGQTCIKPSILMFHYKVYHCTKKETQKKTQNKSSSMLHGLVKKENDQMLTNGSSYEGNYIFDTSEKPNSEEVNLKNFINTNQLNSYFSNGKKVFECHVCFKSFLRISHLTRHQRVHSEKKPFQCEICGSRFKKEDQMTMHQKVTHLGIRRYKCLVCLKQFAYPSTLKEHMLLHTGETYKCDICSKEFTTKKYLEYHIFGHNKEKPFKCEVCPKEFNFKKLLKRHMFVHAEEQPFACEVCPKKFYSKGSLWQHRLLHAEKRFKCSVCLKEFATSGNYKQHFLRYSEHRLFQCEFCSKNFVGKSEMKRHLQTHARDKRLQCEVCFKRFSVISTFKTHMILHEDEDRFKCDVCQKKMTSKRSLKGHMRMHTGEKPYECNICFRPFTNHSSMMTHRKIHTDKIMIPSVQKKAANFMELYF</sequence>
<evidence type="ECO:0000256" key="2">
    <source>
        <dbReference type="ARBA" id="ARBA00022723"/>
    </source>
</evidence>
<evidence type="ECO:0000256" key="10">
    <source>
        <dbReference type="PROSITE-ProRule" id="PRU00042"/>
    </source>
</evidence>
<keyword evidence="6" id="KW-0805">Transcription regulation</keyword>
<keyword evidence="7" id="KW-0238">DNA-binding</keyword>
<feature type="region of interest" description="Disordered" evidence="11">
    <location>
        <begin position="1"/>
        <end position="24"/>
    </location>
</feature>
<name>A0A6P7GS19_DIAVI</name>
<feature type="domain" description="C2H2-type" evidence="12">
    <location>
        <begin position="434"/>
        <end position="461"/>
    </location>
</feature>
<feature type="domain" description="C2H2-type" evidence="12">
    <location>
        <begin position="517"/>
        <end position="544"/>
    </location>
</feature>
<accession>A0A6P7GS19</accession>
<keyword evidence="4 10" id="KW-0863">Zinc-finger</keyword>
<evidence type="ECO:0000256" key="4">
    <source>
        <dbReference type="ARBA" id="ARBA00022771"/>
    </source>
</evidence>
<comment type="subcellular location">
    <subcellularLocation>
        <location evidence="1">Nucleus</location>
    </subcellularLocation>
</comment>
<dbReference type="PROSITE" id="PS50157">
    <property type="entry name" value="ZINC_FINGER_C2H2_2"/>
    <property type="match status" value="11"/>
</dbReference>
<dbReference type="PROSITE" id="PS00028">
    <property type="entry name" value="ZINC_FINGER_C2H2_1"/>
    <property type="match status" value="11"/>
</dbReference>
<dbReference type="FunFam" id="3.30.160.60:FF:000557">
    <property type="entry name" value="zinc finger and SCAN domain-containing protein 29"/>
    <property type="match status" value="1"/>
</dbReference>
<dbReference type="SMART" id="SM00355">
    <property type="entry name" value="ZnF_C2H2"/>
    <property type="match status" value="12"/>
</dbReference>
<feature type="compositionally biased region" description="Basic and acidic residues" evidence="11">
    <location>
        <begin position="11"/>
        <end position="24"/>
    </location>
</feature>
<protein>
    <submittedName>
        <fullName evidence="13">Zinc finger protein 43-like</fullName>
    </submittedName>
</protein>
<dbReference type="FunFam" id="3.30.160.60:FF:000446">
    <property type="entry name" value="Zinc finger protein"/>
    <property type="match status" value="1"/>
</dbReference>
<feature type="domain" description="C2H2-type" evidence="12">
    <location>
        <begin position="489"/>
        <end position="516"/>
    </location>
</feature>
<reference evidence="13" key="1">
    <citation type="submission" date="2025-08" db="UniProtKB">
        <authorList>
            <consortium name="RefSeq"/>
        </authorList>
    </citation>
    <scope>IDENTIFICATION</scope>
    <source>
        <tissue evidence="13">Whole insect</tissue>
    </source>
</reference>
<feature type="domain" description="C2H2-type" evidence="12">
    <location>
        <begin position="545"/>
        <end position="572"/>
    </location>
</feature>
<dbReference type="Pfam" id="PF00096">
    <property type="entry name" value="zf-C2H2"/>
    <property type="match status" value="8"/>
</dbReference>
<dbReference type="InParanoid" id="A0A6P7GS19"/>
<evidence type="ECO:0000259" key="12">
    <source>
        <dbReference type="PROSITE" id="PS50157"/>
    </source>
</evidence>
<evidence type="ECO:0000256" key="6">
    <source>
        <dbReference type="ARBA" id="ARBA00023015"/>
    </source>
</evidence>
<dbReference type="GO" id="GO:0003677">
    <property type="term" value="F:DNA binding"/>
    <property type="evidence" value="ECO:0007669"/>
    <property type="project" value="UniProtKB-KW"/>
</dbReference>
<keyword evidence="3" id="KW-0677">Repeat</keyword>
<dbReference type="InterPro" id="IPR036236">
    <property type="entry name" value="Znf_C2H2_sf"/>
</dbReference>
<evidence type="ECO:0000256" key="9">
    <source>
        <dbReference type="ARBA" id="ARBA00023242"/>
    </source>
</evidence>
<organism evidence="13">
    <name type="scientific">Diabrotica virgifera virgifera</name>
    <name type="common">western corn rootworm</name>
    <dbReference type="NCBI Taxonomy" id="50390"/>
    <lineage>
        <taxon>Eukaryota</taxon>
        <taxon>Metazoa</taxon>
        <taxon>Ecdysozoa</taxon>
        <taxon>Arthropoda</taxon>
        <taxon>Hexapoda</taxon>
        <taxon>Insecta</taxon>
        <taxon>Pterygota</taxon>
        <taxon>Neoptera</taxon>
        <taxon>Endopterygota</taxon>
        <taxon>Coleoptera</taxon>
        <taxon>Polyphaga</taxon>
        <taxon>Cucujiformia</taxon>
        <taxon>Chrysomeloidea</taxon>
        <taxon>Chrysomelidae</taxon>
        <taxon>Galerucinae</taxon>
        <taxon>Diabroticina</taxon>
        <taxon>Diabroticites</taxon>
        <taxon>Diabrotica</taxon>
    </lineage>
</organism>